<protein>
    <submittedName>
        <fullName evidence="3">Metallophosphoesterase</fullName>
    </submittedName>
</protein>
<name>Q1IVK5_KORVE</name>
<sequence>MSPVYPCRASVFMRYLIISDIHSNLEALQTALAAAPAHDYVLNLGDVVGYGASPNEVVEIVSGLNGPVVRGNHDKACSGIGDTFGFNAVADRAVTWTSETLSDENRDWVKQLQRGPVDIPGFTGGQMVHGSPIDEDDYLLSSAAAFEVFRDGHSPLTFYGHTHVQGGFIFRKGYVETFRPRYHTPMEEETWELPLMMEARYLINPGSIGQPRDGDWRAAFALFDSEAKKITFYRVPYPVELAQHRILTAELPEYLAVRLRAGR</sequence>
<dbReference type="CDD" id="cd00838">
    <property type="entry name" value="MPP_superfamily"/>
    <property type="match status" value="1"/>
</dbReference>
<dbReference type="STRING" id="204669.Acid345_0090"/>
<dbReference type="HOGENOM" id="CLU_074761_1_1_0"/>
<evidence type="ECO:0000313" key="4">
    <source>
        <dbReference type="Proteomes" id="UP000002432"/>
    </source>
</evidence>
<evidence type="ECO:0000313" key="3">
    <source>
        <dbReference type="EMBL" id="ABF39095.1"/>
    </source>
</evidence>
<dbReference type="GO" id="GO:0005737">
    <property type="term" value="C:cytoplasm"/>
    <property type="evidence" value="ECO:0007669"/>
    <property type="project" value="TreeGrafter"/>
</dbReference>
<dbReference type="PIRSF" id="PIRSF000883">
    <property type="entry name" value="Pesterase_MJ0912"/>
    <property type="match status" value="1"/>
</dbReference>
<dbReference type="InterPro" id="IPR050126">
    <property type="entry name" value="Ap4A_hydrolase"/>
</dbReference>
<dbReference type="SUPFAM" id="SSF56300">
    <property type="entry name" value="Metallo-dependent phosphatases"/>
    <property type="match status" value="1"/>
</dbReference>
<dbReference type="InterPro" id="IPR024654">
    <property type="entry name" value="Calcineurin-like_PHP_lpxH"/>
</dbReference>
<dbReference type="PANTHER" id="PTHR42850">
    <property type="entry name" value="METALLOPHOSPHOESTERASE"/>
    <property type="match status" value="1"/>
</dbReference>
<keyword evidence="4" id="KW-1185">Reference proteome</keyword>
<dbReference type="RefSeq" id="WP_011520897.1">
    <property type="nucleotide sequence ID" value="NC_008009.1"/>
</dbReference>
<dbReference type="InterPro" id="IPR029052">
    <property type="entry name" value="Metallo-depent_PP-like"/>
</dbReference>
<feature type="domain" description="Calcineurin-like phosphoesterase" evidence="2">
    <location>
        <begin position="13"/>
        <end position="226"/>
    </location>
</feature>
<organism evidence="3 4">
    <name type="scientific">Koribacter versatilis (strain Ellin345)</name>
    <dbReference type="NCBI Taxonomy" id="204669"/>
    <lineage>
        <taxon>Bacteria</taxon>
        <taxon>Pseudomonadati</taxon>
        <taxon>Acidobacteriota</taxon>
        <taxon>Terriglobia</taxon>
        <taxon>Terriglobales</taxon>
        <taxon>Candidatus Korobacteraceae</taxon>
        <taxon>Candidatus Korobacter</taxon>
    </lineage>
</organism>
<dbReference type="Gene3D" id="3.60.21.10">
    <property type="match status" value="1"/>
</dbReference>
<evidence type="ECO:0000256" key="1">
    <source>
        <dbReference type="ARBA" id="ARBA00008950"/>
    </source>
</evidence>
<dbReference type="GO" id="GO:0016791">
    <property type="term" value="F:phosphatase activity"/>
    <property type="evidence" value="ECO:0007669"/>
    <property type="project" value="TreeGrafter"/>
</dbReference>
<dbReference type="Pfam" id="PF12850">
    <property type="entry name" value="Metallophos_2"/>
    <property type="match status" value="1"/>
</dbReference>
<dbReference type="EnsemblBacteria" id="ABF39095">
    <property type="protein sequence ID" value="ABF39095"/>
    <property type="gene ID" value="Acid345_0090"/>
</dbReference>
<dbReference type="KEGG" id="aba:Acid345_0090"/>
<dbReference type="AlphaFoldDB" id="Q1IVK5"/>
<dbReference type="Proteomes" id="UP000002432">
    <property type="component" value="Chromosome"/>
</dbReference>
<accession>Q1IVK5</accession>
<gene>
    <name evidence="3" type="ordered locus">Acid345_0090</name>
</gene>
<dbReference type="eggNOG" id="COG0639">
    <property type="taxonomic scope" value="Bacteria"/>
</dbReference>
<dbReference type="EMBL" id="CP000360">
    <property type="protein sequence ID" value="ABF39095.1"/>
    <property type="molecule type" value="Genomic_DNA"/>
</dbReference>
<evidence type="ECO:0000259" key="2">
    <source>
        <dbReference type="Pfam" id="PF12850"/>
    </source>
</evidence>
<reference evidence="3 4" key="1">
    <citation type="journal article" date="2009" name="Appl. Environ. Microbiol.">
        <title>Three genomes from the phylum Acidobacteria provide insight into the lifestyles of these microorganisms in soils.</title>
        <authorList>
            <person name="Ward N.L."/>
            <person name="Challacombe J.F."/>
            <person name="Janssen P.H."/>
            <person name="Henrissat B."/>
            <person name="Coutinho P.M."/>
            <person name="Wu M."/>
            <person name="Xie G."/>
            <person name="Haft D.H."/>
            <person name="Sait M."/>
            <person name="Badger J."/>
            <person name="Barabote R.D."/>
            <person name="Bradley B."/>
            <person name="Brettin T.S."/>
            <person name="Brinkac L.M."/>
            <person name="Bruce D."/>
            <person name="Creasy T."/>
            <person name="Daugherty S.C."/>
            <person name="Davidsen T.M."/>
            <person name="DeBoy R.T."/>
            <person name="Detter J.C."/>
            <person name="Dodson R.J."/>
            <person name="Durkin A.S."/>
            <person name="Ganapathy A."/>
            <person name="Gwinn-Giglio M."/>
            <person name="Han C.S."/>
            <person name="Khouri H."/>
            <person name="Kiss H."/>
            <person name="Kothari S.P."/>
            <person name="Madupu R."/>
            <person name="Nelson K.E."/>
            <person name="Nelson W.C."/>
            <person name="Paulsen I."/>
            <person name="Penn K."/>
            <person name="Ren Q."/>
            <person name="Rosovitz M.J."/>
            <person name="Selengut J.D."/>
            <person name="Shrivastava S."/>
            <person name="Sullivan S.A."/>
            <person name="Tapia R."/>
            <person name="Thompson L.S."/>
            <person name="Watkins K.L."/>
            <person name="Yang Q."/>
            <person name="Yu C."/>
            <person name="Zafar N."/>
            <person name="Zhou L."/>
            <person name="Kuske C.R."/>
        </authorList>
    </citation>
    <scope>NUCLEOTIDE SEQUENCE [LARGE SCALE GENOMIC DNA]</scope>
    <source>
        <strain evidence="3 4">Ellin345</strain>
    </source>
</reference>
<proteinExistence type="inferred from homology"/>
<comment type="similarity">
    <text evidence="1">Belongs to the metallophosphoesterase superfamily. YfcE family.</text>
</comment>
<dbReference type="InterPro" id="IPR011152">
    <property type="entry name" value="Pesterase_MJ0912"/>
</dbReference>
<dbReference type="PANTHER" id="PTHR42850:SF2">
    <property type="entry name" value="BLL5683 PROTEIN"/>
    <property type="match status" value="1"/>
</dbReference>